<evidence type="ECO:0000256" key="8">
    <source>
        <dbReference type="ARBA" id="ARBA00022777"/>
    </source>
</evidence>
<evidence type="ECO:0000256" key="10">
    <source>
        <dbReference type="ARBA" id="ARBA00023242"/>
    </source>
</evidence>
<dbReference type="InterPro" id="IPR000719">
    <property type="entry name" value="Prot_kinase_dom"/>
</dbReference>
<dbReference type="GO" id="GO:0004693">
    <property type="term" value="F:cyclin-dependent protein serine/threonine kinase activity"/>
    <property type="evidence" value="ECO:0007669"/>
    <property type="project" value="UniProtKB-EC"/>
</dbReference>
<dbReference type="PANTHER" id="PTHR24056:SF233">
    <property type="entry name" value="CYCLIN-DEPENDENT KINASE 9"/>
    <property type="match status" value="1"/>
</dbReference>
<dbReference type="Gene3D" id="1.10.510.10">
    <property type="entry name" value="Transferase(Phosphotransferase) domain 1"/>
    <property type="match status" value="1"/>
</dbReference>
<evidence type="ECO:0000313" key="15">
    <source>
        <dbReference type="EMBL" id="VVT56141.1"/>
    </source>
</evidence>
<reference evidence="15 16" key="1">
    <citation type="submission" date="2019-09" db="EMBL/GenBank/DDBJ databases">
        <authorList>
            <person name="Brejova B."/>
        </authorList>
    </citation>
    <scope>NUCLEOTIDE SEQUENCE [LARGE SCALE GENOMIC DNA]</scope>
</reference>
<evidence type="ECO:0000256" key="2">
    <source>
        <dbReference type="ARBA" id="ARBA00006485"/>
    </source>
</evidence>
<feature type="region of interest" description="Disordered" evidence="13">
    <location>
        <begin position="581"/>
        <end position="898"/>
    </location>
</feature>
<dbReference type="PANTHER" id="PTHR24056">
    <property type="entry name" value="CELL DIVISION PROTEIN KINASE"/>
    <property type="match status" value="1"/>
</dbReference>
<keyword evidence="10" id="KW-0539">Nucleus</keyword>
<feature type="compositionally biased region" description="Basic and acidic residues" evidence="13">
    <location>
        <begin position="593"/>
        <end position="615"/>
    </location>
</feature>
<dbReference type="AlphaFoldDB" id="A0A5E8C2G8"/>
<organism evidence="15 16">
    <name type="scientific">Magnusiomyces paraingens</name>
    <dbReference type="NCBI Taxonomy" id="2606893"/>
    <lineage>
        <taxon>Eukaryota</taxon>
        <taxon>Fungi</taxon>
        <taxon>Dikarya</taxon>
        <taxon>Ascomycota</taxon>
        <taxon>Saccharomycotina</taxon>
        <taxon>Dipodascomycetes</taxon>
        <taxon>Dipodascales</taxon>
        <taxon>Dipodascaceae</taxon>
        <taxon>Magnusiomyces</taxon>
    </lineage>
</organism>
<feature type="compositionally biased region" description="Polar residues" evidence="13">
    <location>
        <begin position="629"/>
        <end position="639"/>
    </location>
</feature>
<evidence type="ECO:0000313" key="16">
    <source>
        <dbReference type="Proteomes" id="UP000398389"/>
    </source>
</evidence>
<dbReference type="EC" id="2.7.11.22" evidence="4"/>
<comment type="subcellular location">
    <subcellularLocation>
        <location evidence="1">Nucleus</location>
    </subcellularLocation>
</comment>
<dbReference type="InterPro" id="IPR050108">
    <property type="entry name" value="CDK"/>
</dbReference>
<dbReference type="PROSITE" id="PS50011">
    <property type="entry name" value="PROTEIN_KINASE_DOM"/>
    <property type="match status" value="1"/>
</dbReference>
<dbReference type="EC" id="2.7.11.23" evidence="3"/>
<feature type="compositionally biased region" description="Polar residues" evidence="13">
    <location>
        <begin position="720"/>
        <end position="736"/>
    </location>
</feature>
<feature type="compositionally biased region" description="Basic and acidic residues" evidence="13">
    <location>
        <begin position="56"/>
        <end position="67"/>
    </location>
</feature>
<dbReference type="SUPFAM" id="SSF56112">
    <property type="entry name" value="Protein kinase-like (PK-like)"/>
    <property type="match status" value="1"/>
</dbReference>
<feature type="compositionally biased region" description="Polar residues" evidence="13">
    <location>
        <begin position="98"/>
        <end position="110"/>
    </location>
</feature>
<feature type="compositionally biased region" description="Polar residues" evidence="13">
    <location>
        <begin position="145"/>
        <end position="168"/>
    </location>
</feature>
<accession>A0A5E8C2G8</accession>
<evidence type="ECO:0000256" key="11">
    <source>
        <dbReference type="ARBA" id="ARBA00041018"/>
    </source>
</evidence>
<evidence type="ECO:0000256" key="9">
    <source>
        <dbReference type="ARBA" id="ARBA00022840"/>
    </source>
</evidence>
<keyword evidence="7 12" id="KW-0547">Nucleotide-binding</keyword>
<dbReference type="OrthoDB" id="28397at2759"/>
<comment type="similarity">
    <text evidence="2">Belongs to the protein kinase superfamily. CMGC Ser/Thr protein kinase family. CDC2/CDKX subfamily.</text>
</comment>
<dbReference type="PROSITE" id="PS00107">
    <property type="entry name" value="PROTEIN_KINASE_ATP"/>
    <property type="match status" value="1"/>
</dbReference>
<feature type="binding site" evidence="12">
    <location>
        <position position="310"/>
    </location>
    <ligand>
        <name>ATP</name>
        <dbReference type="ChEBI" id="CHEBI:30616"/>
    </ligand>
</feature>
<dbReference type="FunFam" id="1.10.510.10:FF:000562">
    <property type="entry name" value="Serine/threonine-protein kinase bur1"/>
    <property type="match status" value="1"/>
</dbReference>
<feature type="domain" description="Protein kinase" evidence="14">
    <location>
        <begin position="281"/>
        <end position="579"/>
    </location>
</feature>
<dbReference type="GO" id="GO:0005524">
    <property type="term" value="F:ATP binding"/>
    <property type="evidence" value="ECO:0007669"/>
    <property type="project" value="UniProtKB-UniRule"/>
</dbReference>
<keyword evidence="6" id="KW-0808">Transferase</keyword>
<proteinExistence type="inferred from homology"/>
<dbReference type="InterPro" id="IPR017441">
    <property type="entry name" value="Protein_kinase_ATP_BS"/>
</dbReference>
<sequence length="898" mass="102073">MSKGRFENRSTTSRRNSIKQRNKDSEDDLMPHILESSRASEMDQRLKPYSSSGENTPEKEKTLDNVPEKVFTFRNASASRSKPQPKFKDDPQEDPKTKSQNSKDNSSPLLTKNRLEPESKILNEVTSVKRDLPQLPDSIHKPNSNDRSSFKGSPNSDHNSDLNNSPEISSRNKSPKKSSKAISETDSKTIDEQTDFTNENSSVLIEEQKRSSYFDDNTDSPSASSVREFKFLSAASGKSSTTPTHNCDTPPAYNNNSSGASTPINKCPWVFYGCSNVTSEYRMLDKLGEGTFGEVHKGEKQSNGLKVALKRIFLHNEKEGFPITALREIRILKNLDHPNIIPILDMAVQHGDRTRKQRGSVYMVTPYMDHDLAGLLGNPSVNLELPHIKCYMKQLLEGMKYLHDQQYLHRDIKSANILIDNWGNLRIADFGLARSYVEPHPVKGSGAGKGTRVYTSMVVTRWYRAPELVLGESKYTTSVDMWGVGCVFSEMFSRRPILPGTSDSDQAHCIFKLLGTPTQETMPGFDKLPGGQINFTYRRTLEQKFSDLDVPTISLLSNLLKLDPLKRITAVDALDHVFFRSDPKPCRPQDLPKYNDSHEMDARKSASEKKNRPEQRPPVPHPQHPEQPANFSPPSNSYHYNEYPPHQPQNNHTNRLPPYRNQEPYYDSDNSPRPLPPYKQTQNQDKRNTRNPRIPPYKQHAPLPYDGPGKPSRLVPPYRQQVQESPYESSNGYQRSQPPYKQHQHQHQHQHQKQPHAPYRQQPPLPPTASYDRPLPPYRKSQQLEYADSDRGGRKSRSHPQEKSPLYGNQGPNLTPRKRRPSLENTSFSGDETVSSAPHLPPKPHVEVPKPQKRNRPSLSGDEKNNHQDVKNSEESSREELHPNVQKPNDTENGENGN</sequence>
<evidence type="ECO:0000256" key="13">
    <source>
        <dbReference type="SAM" id="MobiDB-lite"/>
    </source>
</evidence>
<feature type="compositionally biased region" description="Polar residues" evidence="13">
    <location>
        <begin position="823"/>
        <end position="836"/>
    </location>
</feature>
<feature type="compositionally biased region" description="Basic residues" evidence="13">
    <location>
        <begin position="742"/>
        <end position="754"/>
    </location>
</feature>
<keyword evidence="5" id="KW-0723">Serine/threonine-protein kinase</keyword>
<protein>
    <recommendedName>
        <fullName evidence="11">Serine/threonine-protein kinase BUR1</fullName>
        <ecNumber evidence="4">2.7.11.22</ecNumber>
        <ecNumber evidence="3">2.7.11.23</ecNumber>
    </recommendedName>
</protein>
<evidence type="ECO:0000256" key="3">
    <source>
        <dbReference type="ARBA" id="ARBA00012409"/>
    </source>
</evidence>
<feature type="compositionally biased region" description="Basic and acidic residues" evidence="13">
    <location>
        <begin position="861"/>
        <end position="882"/>
    </location>
</feature>
<name>A0A5E8C2G8_9ASCO</name>
<keyword evidence="8" id="KW-0418">Kinase</keyword>
<dbReference type="InterPro" id="IPR008271">
    <property type="entry name" value="Ser/Thr_kinase_AS"/>
</dbReference>
<evidence type="ECO:0000256" key="6">
    <source>
        <dbReference type="ARBA" id="ARBA00022679"/>
    </source>
</evidence>
<evidence type="ECO:0000256" key="1">
    <source>
        <dbReference type="ARBA" id="ARBA00004123"/>
    </source>
</evidence>
<evidence type="ECO:0000259" key="14">
    <source>
        <dbReference type="PROSITE" id="PS50011"/>
    </source>
</evidence>
<dbReference type="GO" id="GO:0005634">
    <property type="term" value="C:nucleus"/>
    <property type="evidence" value="ECO:0007669"/>
    <property type="project" value="UniProtKB-SubCell"/>
</dbReference>
<keyword evidence="16" id="KW-1185">Reference proteome</keyword>
<keyword evidence="9 12" id="KW-0067">ATP-binding</keyword>
<feature type="compositionally biased region" description="Basic and acidic residues" evidence="13">
    <location>
        <begin position="113"/>
        <end position="144"/>
    </location>
</feature>
<dbReference type="GeneID" id="43583667"/>
<evidence type="ECO:0000256" key="4">
    <source>
        <dbReference type="ARBA" id="ARBA00012425"/>
    </source>
</evidence>
<dbReference type="Pfam" id="PF00069">
    <property type="entry name" value="Pkinase"/>
    <property type="match status" value="1"/>
</dbReference>
<feature type="region of interest" description="Disordered" evidence="13">
    <location>
        <begin position="1"/>
        <end position="203"/>
    </location>
</feature>
<dbReference type="InterPro" id="IPR011009">
    <property type="entry name" value="Kinase-like_dom_sf"/>
</dbReference>
<feature type="compositionally biased region" description="Basic and acidic residues" evidence="13">
    <location>
        <begin position="86"/>
        <end position="97"/>
    </location>
</feature>
<dbReference type="PROSITE" id="PS00108">
    <property type="entry name" value="PROTEIN_KINASE_ST"/>
    <property type="match status" value="1"/>
</dbReference>
<evidence type="ECO:0000256" key="7">
    <source>
        <dbReference type="ARBA" id="ARBA00022741"/>
    </source>
</evidence>
<dbReference type="Proteomes" id="UP000398389">
    <property type="component" value="Unassembled WGS sequence"/>
</dbReference>
<evidence type="ECO:0000256" key="5">
    <source>
        <dbReference type="ARBA" id="ARBA00022527"/>
    </source>
</evidence>
<dbReference type="SMART" id="SM00220">
    <property type="entry name" value="S_TKc"/>
    <property type="match status" value="1"/>
</dbReference>
<dbReference type="Gene3D" id="3.30.200.20">
    <property type="entry name" value="Phosphorylase Kinase, domain 1"/>
    <property type="match status" value="1"/>
</dbReference>
<dbReference type="EMBL" id="CABVLU010000004">
    <property type="protein sequence ID" value="VVT56141.1"/>
    <property type="molecule type" value="Genomic_DNA"/>
</dbReference>
<dbReference type="RefSeq" id="XP_031855458.1">
    <property type="nucleotide sequence ID" value="XM_031999567.1"/>
</dbReference>
<gene>
    <name evidence="15" type="ORF">SAPINGB_P004852</name>
</gene>
<dbReference type="GO" id="GO:0008353">
    <property type="term" value="F:RNA polymerase II CTD heptapeptide repeat kinase activity"/>
    <property type="evidence" value="ECO:0007669"/>
    <property type="project" value="UniProtKB-EC"/>
</dbReference>
<evidence type="ECO:0000256" key="12">
    <source>
        <dbReference type="PROSITE-ProRule" id="PRU10141"/>
    </source>
</evidence>